<dbReference type="InterPro" id="IPR000719">
    <property type="entry name" value="Prot_kinase_dom"/>
</dbReference>
<dbReference type="Pfam" id="PF00069">
    <property type="entry name" value="Pkinase"/>
    <property type="match status" value="1"/>
</dbReference>
<dbReference type="PANTHER" id="PTHR44167">
    <property type="entry name" value="OVARIAN-SPECIFIC SERINE/THREONINE-PROTEIN KINASE LOK-RELATED"/>
    <property type="match status" value="1"/>
</dbReference>
<evidence type="ECO:0000313" key="3">
    <source>
        <dbReference type="EMBL" id="KAL3109845.1"/>
    </source>
</evidence>
<organism evidence="3 4">
    <name type="scientific">Heterodera trifolii</name>
    <dbReference type="NCBI Taxonomy" id="157864"/>
    <lineage>
        <taxon>Eukaryota</taxon>
        <taxon>Metazoa</taxon>
        <taxon>Ecdysozoa</taxon>
        <taxon>Nematoda</taxon>
        <taxon>Chromadorea</taxon>
        <taxon>Rhabditida</taxon>
        <taxon>Tylenchina</taxon>
        <taxon>Tylenchomorpha</taxon>
        <taxon>Tylenchoidea</taxon>
        <taxon>Heteroderidae</taxon>
        <taxon>Heteroderinae</taxon>
        <taxon>Heterodera</taxon>
    </lineage>
</organism>
<feature type="coiled-coil region" evidence="1">
    <location>
        <begin position="271"/>
        <end position="298"/>
    </location>
</feature>
<dbReference type="InterPro" id="IPR011009">
    <property type="entry name" value="Kinase-like_dom_sf"/>
</dbReference>
<keyword evidence="1" id="KW-0175">Coiled coil</keyword>
<dbReference type="SMART" id="SM00220">
    <property type="entry name" value="S_TKc"/>
    <property type="match status" value="1"/>
</dbReference>
<dbReference type="PROSITE" id="PS50011">
    <property type="entry name" value="PROTEIN_KINASE_DOM"/>
    <property type="match status" value="1"/>
</dbReference>
<evidence type="ECO:0000313" key="4">
    <source>
        <dbReference type="Proteomes" id="UP001620626"/>
    </source>
</evidence>
<gene>
    <name evidence="3" type="ORF">niasHT_011148</name>
</gene>
<dbReference type="PANTHER" id="PTHR44167:SF24">
    <property type="entry name" value="SERINE_THREONINE-PROTEIN KINASE CHK2"/>
    <property type="match status" value="1"/>
</dbReference>
<dbReference type="Gene3D" id="1.10.510.10">
    <property type="entry name" value="Transferase(Phosphotransferase) domain 1"/>
    <property type="match status" value="1"/>
</dbReference>
<dbReference type="AlphaFoldDB" id="A0ABD2L3N6"/>
<comment type="caution">
    <text evidence="3">The sequence shown here is derived from an EMBL/GenBank/DDBJ whole genome shotgun (WGS) entry which is preliminary data.</text>
</comment>
<proteinExistence type="predicted"/>
<evidence type="ECO:0000256" key="1">
    <source>
        <dbReference type="SAM" id="Coils"/>
    </source>
</evidence>
<dbReference type="SUPFAM" id="SSF56112">
    <property type="entry name" value="Protein kinase-like (PK-like)"/>
    <property type="match status" value="1"/>
</dbReference>
<dbReference type="EMBL" id="JBICBT010000555">
    <property type="protein sequence ID" value="KAL3109845.1"/>
    <property type="molecule type" value="Genomic_DNA"/>
</dbReference>
<feature type="domain" description="Protein kinase" evidence="2">
    <location>
        <begin position="1"/>
        <end position="267"/>
    </location>
</feature>
<keyword evidence="4" id="KW-1185">Reference proteome</keyword>
<name>A0ABD2L3N6_9BILA</name>
<sequence length="302" mass="35077">MERIQQSLPEMERKHLIKMIDAGITTPYGERIIIMEMGVDSFHDRLYDRLAIQYDSDEHMANAIRGLARPLVEFHNIAIHMDVNPRNYLYVEKDGHLEVKLIDFEGAKLVSTSNKNECVMIGEQHALSPEYTGPEYYDEKGQAISTKFDIWSMGIMLIEIAFDQFRAEKRETPLSEDERKSMLFAIGNLFLGFTRNRLGTQPGIFKETQIVYSAGTEWIEQHKSAIETVLHLWMKYPRTALLVTNLLNLERKKRLTAQGILNYIDGLCQIGEFKEKVIKKQQKEMKRLKREGTEKLNDCETE</sequence>
<reference evidence="3 4" key="1">
    <citation type="submission" date="2024-10" db="EMBL/GenBank/DDBJ databases">
        <authorList>
            <person name="Kim D."/>
        </authorList>
    </citation>
    <scope>NUCLEOTIDE SEQUENCE [LARGE SCALE GENOMIC DNA]</scope>
    <source>
        <strain evidence="3">BH-2024</strain>
    </source>
</reference>
<dbReference type="Proteomes" id="UP001620626">
    <property type="component" value="Unassembled WGS sequence"/>
</dbReference>
<evidence type="ECO:0000259" key="2">
    <source>
        <dbReference type="PROSITE" id="PS50011"/>
    </source>
</evidence>
<accession>A0ABD2L3N6</accession>
<protein>
    <recommendedName>
        <fullName evidence="2">Protein kinase domain-containing protein</fullName>
    </recommendedName>
</protein>